<gene>
    <name evidence="4" type="ORF">HU200_053983</name>
</gene>
<evidence type="ECO:0000313" key="5">
    <source>
        <dbReference type="Proteomes" id="UP000636709"/>
    </source>
</evidence>
<sequence>MAFNDDEKPPTTTQNEANKQGLVTMKIPMYSKKDVALTADSVTAVVELKATSSAVVREGLDLVAVVDVSGSMGGHKIESVKRALQFVIMKLTPVDRLSIVTFASSAKRLNPLLSMTPAAQDKLKGHVGKLTAGGGTDIKAGLELGLAVVAGRVYKESRTANIFLMSDGKVEGGDDPTKTDPGEVPVYTFGFGKGTDHKVLSAIAMKSIGGTYSSVPDGTNLSVPFAQLLGGLLTVVAQDVRLTLTPKTADGDLDKMVVVPGTDYTQTTDASGTITIKFGTLFSGETRKVAVNFTLKASSDTKPYNATLAVARHSYAAEETRQRAQNIVRKRTRNPSSPATAGIEEQWVHAELGRRSYVAFVSEANSMAEEATGMANQAAKTKDNKKMAEAWRKLEAAQQKLEDAQDAVENIMVDDDDKMVNTLRAELARLVEYMQSHELYDEFGRPYALATITSHCRQRAAGRGDMEILCLYVTPRMITYVQQAKKFEENPKEPVPCADEDVKKEVAENPLAGIAASLSFYLDNAIQALQAIEKIVSTASST</sequence>
<comment type="caution">
    <text evidence="4">The sequence shown here is derived from an EMBL/GenBank/DDBJ whole genome shotgun (WGS) entry which is preliminary data.</text>
</comment>
<accession>A0A835ALX9</accession>
<evidence type="ECO:0000256" key="1">
    <source>
        <dbReference type="SAM" id="Coils"/>
    </source>
</evidence>
<proteinExistence type="predicted"/>
<dbReference type="InterPro" id="IPR032838">
    <property type="entry name" value="Vwaint_dom"/>
</dbReference>
<keyword evidence="1" id="KW-0175">Coiled coil</keyword>
<name>A0A835ALX9_9POAL</name>
<dbReference type="InterPro" id="IPR051266">
    <property type="entry name" value="CLCR"/>
</dbReference>
<dbReference type="EMBL" id="JACEFO010002324">
    <property type="protein sequence ID" value="KAF8665900.1"/>
    <property type="molecule type" value="Genomic_DNA"/>
</dbReference>
<dbReference type="Proteomes" id="UP000636709">
    <property type="component" value="Unassembled WGS sequence"/>
</dbReference>
<evidence type="ECO:0000313" key="4">
    <source>
        <dbReference type="EMBL" id="KAF8665900.1"/>
    </source>
</evidence>
<dbReference type="OrthoDB" id="687730at2759"/>
<feature type="coiled-coil region" evidence="1">
    <location>
        <begin position="387"/>
        <end position="414"/>
    </location>
</feature>
<keyword evidence="5" id="KW-1185">Reference proteome</keyword>
<dbReference type="InterPro" id="IPR036465">
    <property type="entry name" value="vWFA_dom_sf"/>
</dbReference>
<dbReference type="PANTHER" id="PTHR10579:SF110">
    <property type="entry name" value="VWFA DOMAIN-CONTAINING PROTEIN"/>
    <property type="match status" value="1"/>
</dbReference>
<feature type="region of interest" description="Disordered" evidence="2">
    <location>
        <begin position="1"/>
        <end position="20"/>
    </location>
</feature>
<protein>
    <recommendedName>
        <fullName evidence="3">VWFA domain-containing protein</fullName>
    </recommendedName>
</protein>
<dbReference type="Gene3D" id="3.40.50.410">
    <property type="entry name" value="von Willebrand factor, type A domain"/>
    <property type="match status" value="1"/>
</dbReference>
<dbReference type="Pfam" id="PF00092">
    <property type="entry name" value="VWA"/>
    <property type="match status" value="1"/>
</dbReference>
<dbReference type="PANTHER" id="PTHR10579">
    <property type="entry name" value="CALCIUM-ACTIVATED CHLORIDE CHANNEL REGULATOR"/>
    <property type="match status" value="1"/>
</dbReference>
<reference evidence="4" key="1">
    <citation type="submission" date="2020-07" db="EMBL/GenBank/DDBJ databases">
        <title>Genome sequence and genetic diversity analysis of an under-domesticated orphan crop, white fonio (Digitaria exilis).</title>
        <authorList>
            <person name="Bennetzen J.L."/>
            <person name="Chen S."/>
            <person name="Ma X."/>
            <person name="Wang X."/>
            <person name="Yssel A.E.J."/>
            <person name="Chaluvadi S.R."/>
            <person name="Johnson M."/>
            <person name="Gangashetty P."/>
            <person name="Hamidou F."/>
            <person name="Sanogo M.D."/>
            <person name="Zwaenepoel A."/>
            <person name="Wallace J."/>
            <person name="Van De Peer Y."/>
            <person name="Van Deynze A."/>
        </authorList>
    </citation>
    <scope>NUCLEOTIDE SEQUENCE</scope>
    <source>
        <tissue evidence="4">Leaves</tissue>
    </source>
</reference>
<dbReference type="InterPro" id="IPR002035">
    <property type="entry name" value="VWF_A"/>
</dbReference>
<dbReference type="Pfam" id="PF14624">
    <property type="entry name" value="Vwaint"/>
    <property type="match status" value="1"/>
</dbReference>
<dbReference type="PROSITE" id="PS50234">
    <property type="entry name" value="VWFA"/>
    <property type="match status" value="1"/>
</dbReference>
<organism evidence="4 5">
    <name type="scientific">Digitaria exilis</name>
    <dbReference type="NCBI Taxonomy" id="1010633"/>
    <lineage>
        <taxon>Eukaryota</taxon>
        <taxon>Viridiplantae</taxon>
        <taxon>Streptophyta</taxon>
        <taxon>Embryophyta</taxon>
        <taxon>Tracheophyta</taxon>
        <taxon>Spermatophyta</taxon>
        <taxon>Magnoliopsida</taxon>
        <taxon>Liliopsida</taxon>
        <taxon>Poales</taxon>
        <taxon>Poaceae</taxon>
        <taxon>PACMAD clade</taxon>
        <taxon>Panicoideae</taxon>
        <taxon>Panicodae</taxon>
        <taxon>Paniceae</taxon>
        <taxon>Anthephorinae</taxon>
        <taxon>Digitaria</taxon>
    </lineage>
</organism>
<dbReference type="SUPFAM" id="SSF53300">
    <property type="entry name" value="vWA-like"/>
    <property type="match status" value="1"/>
</dbReference>
<dbReference type="SMART" id="SM00327">
    <property type="entry name" value="VWA"/>
    <property type="match status" value="1"/>
</dbReference>
<evidence type="ECO:0000259" key="3">
    <source>
        <dbReference type="PROSITE" id="PS50234"/>
    </source>
</evidence>
<feature type="domain" description="VWFA" evidence="3">
    <location>
        <begin position="61"/>
        <end position="229"/>
    </location>
</feature>
<evidence type="ECO:0000256" key="2">
    <source>
        <dbReference type="SAM" id="MobiDB-lite"/>
    </source>
</evidence>
<dbReference type="AlphaFoldDB" id="A0A835ALX9"/>